<organism evidence="3 5">
    <name type="scientific">Tritrichomonas musculus</name>
    <dbReference type="NCBI Taxonomy" id="1915356"/>
    <lineage>
        <taxon>Eukaryota</taxon>
        <taxon>Metamonada</taxon>
        <taxon>Parabasalia</taxon>
        <taxon>Tritrichomonadida</taxon>
        <taxon>Tritrichomonadidae</taxon>
        <taxon>Tritrichomonas</taxon>
    </lineage>
</organism>
<evidence type="ECO:0000313" key="3">
    <source>
        <dbReference type="EMBL" id="KAK8834505.1"/>
    </source>
</evidence>
<dbReference type="EMBL" id="JAPFFF010000051">
    <property type="protein sequence ID" value="KAK8839573.1"/>
    <property type="molecule type" value="Genomic_DNA"/>
</dbReference>
<gene>
    <name evidence="3" type="ORF">M9Y10_027943</name>
    <name evidence="4" type="ORF">M9Y10_031932</name>
</gene>
<dbReference type="InterPro" id="IPR032675">
    <property type="entry name" value="LRR_dom_sf"/>
</dbReference>
<evidence type="ECO:0000313" key="5">
    <source>
        <dbReference type="Proteomes" id="UP001470230"/>
    </source>
</evidence>
<dbReference type="Gene3D" id="3.80.10.10">
    <property type="entry name" value="Ribonuclease Inhibitor"/>
    <property type="match status" value="2"/>
</dbReference>
<reference evidence="3 5" key="1">
    <citation type="submission" date="2024-04" db="EMBL/GenBank/DDBJ databases">
        <title>Tritrichomonas musculus Genome.</title>
        <authorList>
            <person name="Alves-Ferreira E."/>
            <person name="Grigg M."/>
            <person name="Lorenzi H."/>
            <person name="Galac M."/>
        </authorList>
    </citation>
    <scope>NUCLEOTIDE SEQUENCE [LARGE SCALE GENOMIC DNA]</scope>
    <source>
        <strain evidence="3 5">EAF2021</strain>
    </source>
</reference>
<accession>A0ABR2GKP2</accession>
<keyword evidence="5" id="KW-1185">Reference proteome</keyword>
<feature type="compositionally biased region" description="Basic and acidic residues" evidence="1">
    <location>
        <begin position="477"/>
        <end position="487"/>
    </location>
</feature>
<comment type="caution">
    <text evidence="3">The sequence shown here is derived from an EMBL/GenBank/DDBJ whole genome shotgun (WGS) entry which is preliminary data.</text>
</comment>
<feature type="region of interest" description="Disordered" evidence="1">
    <location>
        <begin position="468"/>
        <end position="496"/>
    </location>
</feature>
<dbReference type="Proteomes" id="UP001470230">
    <property type="component" value="Unassembled WGS sequence"/>
</dbReference>
<evidence type="ECO:0008006" key="6">
    <source>
        <dbReference type="Google" id="ProtNLM"/>
    </source>
</evidence>
<keyword evidence="2" id="KW-1133">Transmembrane helix</keyword>
<protein>
    <recommendedName>
        <fullName evidence="6">Surface antigen BspA-like</fullName>
    </recommendedName>
</protein>
<keyword evidence="2" id="KW-0472">Membrane</keyword>
<dbReference type="InterPro" id="IPR026906">
    <property type="entry name" value="LRR_5"/>
</dbReference>
<dbReference type="Pfam" id="PF13306">
    <property type="entry name" value="LRR_5"/>
    <property type="match status" value="2"/>
</dbReference>
<keyword evidence="2" id="KW-0812">Transmembrane</keyword>
<sequence>MLFVYSFLIYHSISKCKYIEITDTSELIFPIGEIPKENYMDCSQIKGQLTITSQINSIDERAFYGCSGLYGNLIFENNMDKIGNQAFYGTNFLRVIYKGYSNVSCELGSLPDIPIYVTDKFFTLQTLCGHPVIKGDFDQLINESIPEITDPPTPSMTETPTEIITEEPTPIETPTETPTESMLIDQCKHPEITDTSQLIFSSVIDNNEFAYCSQINGKITFPSTLKTIGSSAFYNCIGLSGSLDIPSSVENIESYAFQGCSNLNGNLVINSELKKLGSEAFRTTNFSKVIYYGKDVPECGENPFPDNQVIFVTRDFTNDTFFGYPISYIEEEEVSSSISQEEPSSEIETEINSIEINSIESSEFFQTTEITTTFSEQPSELNITEIFEASSDVSQEPTQEPLATERNVKKKKLSSGAVVGIIVACVVFSIAVIVLLIYFFSLRRRGLHLDEDTLTTNTLHDIHEVADINNNNDNQNEDNKNDNDHFENANNVKLNI</sequence>
<evidence type="ECO:0000256" key="2">
    <source>
        <dbReference type="SAM" id="Phobius"/>
    </source>
</evidence>
<proteinExistence type="predicted"/>
<evidence type="ECO:0000256" key="1">
    <source>
        <dbReference type="SAM" id="MobiDB-lite"/>
    </source>
</evidence>
<name>A0ABR2GKP2_9EUKA</name>
<dbReference type="EMBL" id="JAPFFF010000381">
    <property type="protein sequence ID" value="KAK8834505.1"/>
    <property type="molecule type" value="Genomic_DNA"/>
</dbReference>
<evidence type="ECO:0000313" key="4">
    <source>
        <dbReference type="EMBL" id="KAK8839573.1"/>
    </source>
</evidence>
<feature type="transmembrane region" description="Helical" evidence="2">
    <location>
        <begin position="417"/>
        <end position="440"/>
    </location>
</feature>